<accession>A0A544W7L9</accession>
<dbReference type="Pfam" id="PF02558">
    <property type="entry name" value="ApbA"/>
    <property type="match status" value="1"/>
</dbReference>
<dbReference type="InterPro" id="IPR013332">
    <property type="entry name" value="KPR_N"/>
</dbReference>
<dbReference type="Proteomes" id="UP000315759">
    <property type="component" value="Unassembled WGS sequence"/>
</dbReference>
<dbReference type="GO" id="GO:0015940">
    <property type="term" value="P:pantothenate biosynthetic process"/>
    <property type="evidence" value="ECO:0007669"/>
    <property type="project" value="InterPro"/>
</dbReference>
<comment type="caution">
    <text evidence="6">The sequence shown here is derived from an EMBL/GenBank/DDBJ whole genome shotgun (WGS) entry which is preliminary data.</text>
</comment>
<sequence length="360" mass="38872">MLLNTVHGMRCAVSIEDLNIAVVGTGANGASLGADMIRAGLSVTYVDQWPAHVEAMRSDGLTVNFPDGTVERTEIDAYHLCQVAELRRPFDIVFVSVKTYDTRWAVELLKPLLHAESVVAGLQNGMTIDDVADIVGPERTVGAVLGIAANMFEPGVVNRQVSRADTWTTVGTYAGAPTPQLENVRAVLSTAAVTETSHDIRASKWMKLLANIPEMLPSAILGVPLLTAVHVPGVRETMDEASREAYALARDLGIAMVPIFGMTARDVQDSDQYALDLLDAVLKSYSLEDTRVAVLQDWDKKRHAELDAYNGYIVETRRKLGGSAPVNEAILQIANRIESGDLEPSLNNADLLVAARALAD</sequence>
<dbReference type="EMBL" id="VIFX01000002">
    <property type="protein sequence ID" value="TQR88226.1"/>
    <property type="molecule type" value="Genomic_DNA"/>
</dbReference>
<dbReference type="InterPro" id="IPR013328">
    <property type="entry name" value="6PGD_dom2"/>
</dbReference>
<dbReference type="InterPro" id="IPR008927">
    <property type="entry name" value="6-PGluconate_DH-like_C_sf"/>
</dbReference>
<feature type="domain" description="Ketopantoate reductase C-terminal" evidence="5">
    <location>
        <begin position="199"/>
        <end position="337"/>
    </location>
</feature>
<gene>
    <name evidence="6" type="ORF">D8S82_01515</name>
</gene>
<evidence type="ECO:0000313" key="6">
    <source>
        <dbReference type="EMBL" id="TQR88226.1"/>
    </source>
</evidence>
<keyword evidence="3 6" id="KW-0560">Oxidoreductase</keyword>
<dbReference type="Pfam" id="PF08546">
    <property type="entry name" value="ApbA_C"/>
    <property type="match status" value="1"/>
</dbReference>
<evidence type="ECO:0000259" key="4">
    <source>
        <dbReference type="Pfam" id="PF02558"/>
    </source>
</evidence>
<dbReference type="InterPro" id="IPR003710">
    <property type="entry name" value="ApbA"/>
</dbReference>
<dbReference type="GO" id="GO:0005737">
    <property type="term" value="C:cytoplasm"/>
    <property type="evidence" value="ECO:0007669"/>
    <property type="project" value="TreeGrafter"/>
</dbReference>
<dbReference type="EC" id="1.1.1.169" evidence="6"/>
<comment type="similarity">
    <text evidence="1">Belongs to the ketopantoate reductase family.</text>
</comment>
<protein>
    <submittedName>
        <fullName evidence="6">2-dehydropantoate 2-reductase</fullName>
        <ecNumber evidence="6">1.1.1.169</ecNumber>
    </submittedName>
</protein>
<dbReference type="InterPro" id="IPR036291">
    <property type="entry name" value="NAD(P)-bd_dom_sf"/>
</dbReference>
<proteinExistence type="inferred from homology"/>
<dbReference type="SUPFAM" id="SSF51735">
    <property type="entry name" value="NAD(P)-binding Rossmann-fold domains"/>
    <property type="match status" value="1"/>
</dbReference>
<keyword evidence="2" id="KW-0521">NADP</keyword>
<dbReference type="PANTHER" id="PTHR21708">
    <property type="entry name" value="PROBABLE 2-DEHYDROPANTOATE 2-REDUCTASE"/>
    <property type="match status" value="1"/>
</dbReference>
<dbReference type="SUPFAM" id="SSF48179">
    <property type="entry name" value="6-phosphogluconate dehydrogenase C-terminal domain-like"/>
    <property type="match status" value="1"/>
</dbReference>
<name>A0A544W7L9_9MYCO</name>
<reference evidence="6 7" key="1">
    <citation type="submission" date="2018-10" db="EMBL/GenBank/DDBJ databases">
        <title>Draft genome of Mycobacterium hodleri strain B.</title>
        <authorList>
            <person name="Amande T.J."/>
            <person name="Mcgenity T.J."/>
        </authorList>
    </citation>
    <scope>NUCLEOTIDE SEQUENCE [LARGE SCALE GENOMIC DNA]</scope>
    <source>
        <strain evidence="6 7">B</strain>
    </source>
</reference>
<dbReference type="Gene3D" id="1.10.1040.10">
    <property type="entry name" value="N-(1-d-carboxylethyl)-l-norvaline Dehydrogenase, domain 2"/>
    <property type="match status" value="1"/>
</dbReference>
<evidence type="ECO:0000256" key="3">
    <source>
        <dbReference type="ARBA" id="ARBA00023002"/>
    </source>
</evidence>
<dbReference type="GO" id="GO:0008677">
    <property type="term" value="F:2-dehydropantoate 2-reductase activity"/>
    <property type="evidence" value="ECO:0007669"/>
    <property type="project" value="UniProtKB-EC"/>
</dbReference>
<dbReference type="AlphaFoldDB" id="A0A544W7L9"/>
<dbReference type="InterPro" id="IPR013752">
    <property type="entry name" value="KPA_reductase"/>
</dbReference>
<dbReference type="PANTHER" id="PTHR21708:SF26">
    <property type="entry name" value="2-DEHYDROPANTOATE 2-REDUCTASE"/>
    <property type="match status" value="1"/>
</dbReference>
<feature type="domain" description="Ketopantoate reductase N-terminal" evidence="4">
    <location>
        <begin position="20"/>
        <end position="170"/>
    </location>
</feature>
<keyword evidence="7" id="KW-1185">Reference proteome</keyword>
<evidence type="ECO:0000313" key="7">
    <source>
        <dbReference type="Proteomes" id="UP000315759"/>
    </source>
</evidence>
<dbReference type="NCBIfam" id="TIGR00745">
    <property type="entry name" value="apbA_panE"/>
    <property type="match status" value="1"/>
</dbReference>
<dbReference type="Gene3D" id="3.40.50.720">
    <property type="entry name" value="NAD(P)-binding Rossmann-like Domain"/>
    <property type="match status" value="1"/>
</dbReference>
<evidence type="ECO:0000256" key="2">
    <source>
        <dbReference type="ARBA" id="ARBA00022857"/>
    </source>
</evidence>
<evidence type="ECO:0000256" key="1">
    <source>
        <dbReference type="ARBA" id="ARBA00007870"/>
    </source>
</evidence>
<dbReference type="InterPro" id="IPR051402">
    <property type="entry name" value="KPR-Related"/>
</dbReference>
<organism evidence="6 7">
    <name type="scientific">Mycolicibacterium hodleri</name>
    <dbReference type="NCBI Taxonomy" id="49897"/>
    <lineage>
        <taxon>Bacteria</taxon>
        <taxon>Bacillati</taxon>
        <taxon>Actinomycetota</taxon>
        <taxon>Actinomycetes</taxon>
        <taxon>Mycobacteriales</taxon>
        <taxon>Mycobacteriaceae</taxon>
        <taxon>Mycolicibacterium</taxon>
    </lineage>
</organism>
<evidence type="ECO:0000259" key="5">
    <source>
        <dbReference type="Pfam" id="PF08546"/>
    </source>
</evidence>